<dbReference type="RefSeq" id="WP_071550641.1">
    <property type="nucleotide sequence ID" value="NZ_CP017886.1"/>
</dbReference>
<reference evidence="2" key="1">
    <citation type="submission" date="2016-10" db="EMBL/GenBank/DDBJ databases">
        <title>Pseudomonas frederiksbergensis ERGS4:02 complete genome.</title>
        <authorList>
            <person name="Kumar R."/>
            <person name="Acharya V."/>
            <person name="Singh D."/>
        </authorList>
    </citation>
    <scope>NUCLEOTIDE SEQUENCE [LARGE SCALE GENOMIC DNA]</scope>
    <source>
        <strain evidence="2">ERGS4:02</strain>
    </source>
</reference>
<proteinExistence type="predicted"/>
<dbReference type="Proteomes" id="UP000182567">
    <property type="component" value="Chromosome"/>
</dbReference>
<evidence type="ECO:0000313" key="2">
    <source>
        <dbReference type="Proteomes" id="UP000182567"/>
    </source>
</evidence>
<accession>A0A1J0EFG7</accession>
<organism evidence="1 2">
    <name type="scientific">Pseudomonas frederiksbergensis</name>
    <dbReference type="NCBI Taxonomy" id="104087"/>
    <lineage>
        <taxon>Bacteria</taxon>
        <taxon>Pseudomonadati</taxon>
        <taxon>Pseudomonadota</taxon>
        <taxon>Gammaproteobacteria</taxon>
        <taxon>Pseudomonadales</taxon>
        <taxon>Pseudomonadaceae</taxon>
        <taxon>Pseudomonas</taxon>
    </lineage>
</organism>
<dbReference type="AlphaFoldDB" id="A0A1J0EFG7"/>
<sequence>MTSWQPSWNNLNAIAAAFLESTPLAASIISVTPPGSYVATGLQLDLGTILSTAPASNVLVVAVDTLTVPAGTTRISATGVVIFARSVQVAGGGSSSLNVSDAGASLQLMTAEIIGSLSVTLGTSAAVPFVLGGVKSPQILTLDASAPMTLAIKADSVSVADIMHSPWCLLSLQLTSAIAGVLADQLGAGPNALADLMLRWVTANGAALLANQASFPALDWADIASMMASAAALLVSTQTVASGAVYVPILSTDLYQVQVNSILGLAQIYDSQIDALQSRQNVERDLAQFGATLGAINQQSAGPLLTRLQSLANETGMLEMQLLDAAVQLQQITATLPGLQQALTDAINDQFQRELVSTAISTMFTLASLYVGGAASILGDPEVLAGSSTAIMKAALEITKSIIDTASVPVQAAIADGVQAAAQAPSSTASVTALQGGQVLAASVASFGGAMNALYEVVGTAIANAPAEIVYAPDFASKLAAAPNLSSFSTGGLDPVTYWNVVVIQTEAAVQPHMDLPEVAAYLTAVKLVATYGAAVGDLQMKLLDLFTDGVSTFAQLQTVYQAKAEWGHLESMLTQQDQQLQAAIGMLQRGYLDVKRSLVSAVDNYRAAFFYQWLQHSNISVDVSMDYVVLAQQAQLSIDSLVNVLSGNPSKPLRPRQDFNGISYTVVRDDIPLFIEDNGIGQAQWSITAGDAWLSAQLGGNTALYLDEVTFILEGATQVGEVELQVATSGRYESMIENSNLRFVSQAVLMSNFYNPGTPPQFISSWKFADTAAYMMPTPYTNWTLTVQRGDWQNVTAITMTMSGKFLPNTTGKLAVAS</sequence>
<name>A0A1J0EFG7_9PSED</name>
<evidence type="ECO:0000313" key="1">
    <source>
        <dbReference type="EMBL" id="APC14640.1"/>
    </source>
</evidence>
<protein>
    <submittedName>
        <fullName evidence="1">Uncharacterized protein</fullName>
    </submittedName>
</protein>
<dbReference type="OrthoDB" id="4496929at2"/>
<dbReference type="EMBL" id="CP017886">
    <property type="protein sequence ID" value="APC14640.1"/>
    <property type="molecule type" value="Genomic_DNA"/>
</dbReference>
<dbReference type="GeneID" id="46907056"/>
<gene>
    <name evidence="1" type="ORF">BLL42_02415</name>
</gene>